<dbReference type="KEGG" id="oki:109885630"/>
<evidence type="ECO:0000256" key="6">
    <source>
        <dbReference type="SAM" id="MobiDB-lite"/>
    </source>
</evidence>
<dbReference type="InterPro" id="IPR033392">
    <property type="entry name" value="Sox7/17/18_central"/>
</dbReference>
<evidence type="ECO:0000256" key="3">
    <source>
        <dbReference type="ARBA" id="ARBA00023163"/>
    </source>
</evidence>
<feature type="compositionally biased region" description="Polar residues" evidence="6">
    <location>
        <begin position="341"/>
        <end position="358"/>
    </location>
</feature>
<dbReference type="Ensembl" id="ENSOKIT00005099432.1">
    <property type="protein sequence ID" value="ENSOKIP00005093080.1"/>
    <property type="gene ID" value="ENSOKIG00005040555.1"/>
</dbReference>
<dbReference type="GO" id="GO:0001525">
    <property type="term" value="P:angiogenesis"/>
    <property type="evidence" value="ECO:0007669"/>
    <property type="project" value="TreeGrafter"/>
</dbReference>
<feature type="domain" description="HMG box" evidence="7">
    <location>
        <begin position="101"/>
        <end position="169"/>
    </location>
</feature>
<evidence type="ECO:0000256" key="1">
    <source>
        <dbReference type="ARBA" id="ARBA00023015"/>
    </source>
</evidence>
<organism evidence="9 10">
    <name type="scientific">Oncorhynchus kisutch</name>
    <name type="common">Coho salmon</name>
    <name type="synonym">Salmo kisutch</name>
    <dbReference type="NCBI Taxonomy" id="8019"/>
    <lineage>
        <taxon>Eukaryota</taxon>
        <taxon>Metazoa</taxon>
        <taxon>Chordata</taxon>
        <taxon>Craniata</taxon>
        <taxon>Vertebrata</taxon>
        <taxon>Euteleostomi</taxon>
        <taxon>Actinopterygii</taxon>
        <taxon>Neopterygii</taxon>
        <taxon>Teleostei</taxon>
        <taxon>Protacanthopterygii</taxon>
        <taxon>Salmoniformes</taxon>
        <taxon>Salmonidae</taxon>
        <taxon>Salmoninae</taxon>
        <taxon>Oncorhynchus</taxon>
    </lineage>
</organism>
<reference evidence="9" key="2">
    <citation type="submission" date="2025-09" db="UniProtKB">
        <authorList>
            <consortium name="Ensembl"/>
        </authorList>
    </citation>
    <scope>IDENTIFICATION</scope>
</reference>
<keyword evidence="3" id="KW-0804">Transcription</keyword>
<dbReference type="Pfam" id="PF12067">
    <property type="entry name" value="Sox17_18_mid"/>
    <property type="match status" value="1"/>
</dbReference>
<dbReference type="Gene3D" id="1.10.30.10">
    <property type="entry name" value="High mobility group box domain"/>
    <property type="match status" value="1"/>
</dbReference>
<dbReference type="GO" id="GO:0001570">
    <property type="term" value="P:vasculogenesis"/>
    <property type="evidence" value="ECO:0007669"/>
    <property type="project" value="TreeGrafter"/>
</dbReference>
<dbReference type="PROSITE" id="PS51516">
    <property type="entry name" value="SOX_C"/>
    <property type="match status" value="1"/>
</dbReference>
<reference evidence="9" key="1">
    <citation type="submission" date="2025-08" db="UniProtKB">
        <authorList>
            <consortium name="Ensembl"/>
        </authorList>
    </citation>
    <scope>IDENTIFICATION</scope>
</reference>
<evidence type="ECO:0000256" key="5">
    <source>
        <dbReference type="PROSITE-ProRule" id="PRU00267"/>
    </source>
</evidence>
<accession>A0A8C7K706</accession>
<feature type="region of interest" description="Disordered" evidence="6">
    <location>
        <begin position="262"/>
        <end position="323"/>
    </location>
</feature>
<feature type="region of interest" description="Disordered" evidence="6">
    <location>
        <begin position="389"/>
        <end position="440"/>
    </location>
</feature>
<dbReference type="GeneTree" id="ENSGT00940000156694"/>
<gene>
    <name evidence="9" type="primary">sox18</name>
</gene>
<dbReference type="SUPFAM" id="SSF47095">
    <property type="entry name" value="HMG-box"/>
    <property type="match status" value="1"/>
</dbReference>
<dbReference type="GO" id="GO:0000978">
    <property type="term" value="F:RNA polymerase II cis-regulatory region sequence-specific DNA binding"/>
    <property type="evidence" value="ECO:0007669"/>
    <property type="project" value="TreeGrafter"/>
</dbReference>
<dbReference type="FunFam" id="1.10.30.10:FF:000008">
    <property type="entry name" value="transcription factor SOX-7"/>
    <property type="match status" value="1"/>
</dbReference>
<feature type="compositionally biased region" description="Polar residues" evidence="6">
    <location>
        <begin position="389"/>
        <end position="398"/>
    </location>
</feature>
<dbReference type="CDD" id="cd22048">
    <property type="entry name" value="HMG-box_SoxF_SOX18"/>
    <property type="match status" value="1"/>
</dbReference>
<keyword evidence="2 5" id="KW-0238">DNA-binding</keyword>
<feature type="compositionally biased region" description="Basic residues" evidence="6">
    <location>
        <begin position="282"/>
        <end position="298"/>
    </location>
</feature>
<dbReference type="PANTHER" id="PTHR10270">
    <property type="entry name" value="SOX TRANSCRIPTION FACTOR"/>
    <property type="match status" value="1"/>
</dbReference>
<dbReference type="SMART" id="SM00398">
    <property type="entry name" value="HMG"/>
    <property type="match status" value="1"/>
</dbReference>
<dbReference type="Proteomes" id="UP000694557">
    <property type="component" value="Unassembled WGS sequence"/>
</dbReference>
<sequence>MDISESSFCCEASSLPGQDGAGQRPWVSSPSPGPDRGLRPFDQPSLSEGSGDCGPTGSRIEAGTGAPGSGPWTGAGSPDSTHPGAPSLGSGEGKPGGESRIRRPMNAFMVWAKDERKRLAVQNPDLHNAVLSKMLGQSWKALTTLDKRPFVEEAERLRLQHLTDHPNYKYRPRRKKQAKKLKRVEPGLLLHSLAQGETGEVYGHPQDSYVHPGHHHPHHHLLPPLVHFRDLHSGDLESYGLPTPEMSPLDVMEETGGDGGVFFPPHMQEDTGPHGAWSNYHHYNKHHHHNPHNPHSNHLRSFSQSQGHSQGHSGHDHHLSQRGSLLCRRPQEKCLSLAPEPTNSPSLYSNSQGSSISLSEPVKPHLSISSSSVSSGYYSYLYSSSGSDTNQSSHFTSHLGQLSPPPESLSLAPTSNPLAPQSLDSIRDQPGHGSLGPTSTEFWTEVDRHEFDQYLSASRTRTEEHGGTLVPVSNSLERYGGGAIALRRSPVACDESQNSPLISLLSDASSVVYYSTSITG</sequence>
<dbReference type="InterPro" id="IPR009071">
    <property type="entry name" value="HMG_box_dom"/>
</dbReference>
<protein>
    <submittedName>
        <fullName evidence="9">SRY-box transcription factor 18</fullName>
    </submittedName>
</protein>
<evidence type="ECO:0000313" key="9">
    <source>
        <dbReference type="Ensembl" id="ENSOKIP00005093080.1"/>
    </source>
</evidence>
<dbReference type="GO" id="GO:0005634">
    <property type="term" value="C:nucleus"/>
    <property type="evidence" value="ECO:0007669"/>
    <property type="project" value="UniProtKB-UniRule"/>
</dbReference>
<dbReference type="GO" id="GO:0001228">
    <property type="term" value="F:DNA-binding transcription activator activity, RNA polymerase II-specific"/>
    <property type="evidence" value="ECO:0007669"/>
    <property type="project" value="TreeGrafter"/>
</dbReference>
<evidence type="ECO:0000313" key="10">
    <source>
        <dbReference type="Proteomes" id="UP000694557"/>
    </source>
</evidence>
<evidence type="ECO:0000256" key="4">
    <source>
        <dbReference type="ARBA" id="ARBA00023242"/>
    </source>
</evidence>
<name>A0A8C7K706_ONCKI</name>
<feature type="region of interest" description="Disordered" evidence="6">
    <location>
        <begin position="336"/>
        <end position="366"/>
    </location>
</feature>
<keyword evidence="10" id="KW-1185">Reference proteome</keyword>
<dbReference type="InterPro" id="IPR050140">
    <property type="entry name" value="SRY-related_HMG-box_TF-like"/>
</dbReference>
<evidence type="ECO:0000259" key="7">
    <source>
        <dbReference type="PROSITE" id="PS50118"/>
    </source>
</evidence>
<dbReference type="PROSITE" id="PS50118">
    <property type="entry name" value="HMG_BOX_2"/>
    <property type="match status" value="1"/>
</dbReference>
<dbReference type="Pfam" id="PF00505">
    <property type="entry name" value="HMG_box"/>
    <property type="match status" value="1"/>
</dbReference>
<feature type="region of interest" description="Disordered" evidence="6">
    <location>
        <begin position="1"/>
        <end position="102"/>
    </location>
</feature>
<dbReference type="CTD" id="54345"/>
<feature type="domain" description="Sox C-terminal" evidence="8">
    <location>
        <begin position="362"/>
        <end position="519"/>
    </location>
</feature>
<feature type="compositionally biased region" description="Low complexity" evidence="6">
    <location>
        <begin position="303"/>
        <end position="312"/>
    </location>
</feature>
<dbReference type="InterPro" id="IPR021934">
    <property type="entry name" value="Sox_C"/>
</dbReference>
<dbReference type="InterPro" id="IPR036910">
    <property type="entry name" value="HMG_box_dom_sf"/>
</dbReference>
<evidence type="ECO:0000256" key="2">
    <source>
        <dbReference type="ARBA" id="ARBA00023125"/>
    </source>
</evidence>
<dbReference type="AlphaFoldDB" id="A0A8C7K706"/>
<evidence type="ECO:0000259" key="8">
    <source>
        <dbReference type="PROSITE" id="PS51516"/>
    </source>
</evidence>
<keyword evidence="4 5" id="KW-0539">Nucleus</keyword>
<feature type="DNA-binding region" description="HMG box" evidence="5">
    <location>
        <begin position="101"/>
        <end position="169"/>
    </location>
</feature>
<dbReference type="PANTHER" id="PTHR10270:SF204">
    <property type="entry name" value="TRANSCRIPTION FACTOR SOX-18"/>
    <property type="match status" value="1"/>
</dbReference>
<dbReference type="GO" id="GO:0001946">
    <property type="term" value="P:lymphangiogenesis"/>
    <property type="evidence" value="ECO:0007669"/>
    <property type="project" value="TreeGrafter"/>
</dbReference>
<keyword evidence="1" id="KW-0805">Transcription regulation</keyword>
<proteinExistence type="predicted"/>